<dbReference type="Proteomes" id="UP000007148">
    <property type="component" value="Unassembled WGS sequence"/>
</dbReference>
<evidence type="ECO:0000313" key="1">
    <source>
        <dbReference type="EMBL" id="CCA77573.1"/>
    </source>
</evidence>
<proteinExistence type="predicted"/>
<gene>
    <name evidence="1" type="ORF">PIIN_11550</name>
</gene>
<protein>
    <submittedName>
        <fullName evidence="1">Uncharacterized protein</fullName>
    </submittedName>
</protein>
<reference evidence="1 2" key="1">
    <citation type="journal article" date="2011" name="PLoS Pathog.">
        <title>Endophytic Life Strategies Decoded by Genome and Transcriptome Analyses of the Mutualistic Root Symbiont Piriformospora indica.</title>
        <authorList>
            <person name="Zuccaro A."/>
            <person name="Lahrmann U."/>
            <person name="Guldener U."/>
            <person name="Langen G."/>
            <person name="Pfiffi S."/>
            <person name="Biedenkopf D."/>
            <person name="Wong P."/>
            <person name="Samans B."/>
            <person name="Grimm C."/>
            <person name="Basiewicz M."/>
            <person name="Murat C."/>
            <person name="Martin F."/>
            <person name="Kogel K.H."/>
        </authorList>
    </citation>
    <scope>NUCLEOTIDE SEQUENCE [LARGE SCALE GENOMIC DNA]</scope>
    <source>
        <strain evidence="1 2">DSM 11827</strain>
    </source>
</reference>
<accession>G4U1Y0</accession>
<comment type="caution">
    <text evidence="1">The sequence shown here is derived from an EMBL/GenBank/DDBJ whole genome shotgun (WGS) entry which is preliminary data.</text>
</comment>
<dbReference type="AlphaFoldDB" id="G4U1Y0"/>
<organism evidence="1 2">
    <name type="scientific">Serendipita indica (strain DSM 11827)</name>
    <name type="common">Root endophyte fungus</name>
    <name type="synonym">Piriformospora indica</name>
    <dbReference type="NCBI Taxonomy" id="1109443"/>
    <lineage>
        <taxon>Eukaryota</taxon>
        <taxon>Fungi</taxon>
        <taxon>Dikarya</taxon>
        <taxon>Basidiomycota</taxon>
        <taxon>Agaricomycotina</taxon>
        <taxon>Agaricomycetes</taxon>
        <taxon>Sebacinales</taxon>
        <taxon>Serendipitaceae</taxon>
        <taxon>Serendipita</taxon>
    </lineage>
</organism>
<dbReference type="HOGENOM" id="CLU_2671973_0_0_1"/>
<sequence>MSRHLEWLLFREVGTGLSNAGNSKELVQVLLDAVDEGTSRKTNHSQQLPSIQPSLERYSMCVALHVRLLQDARVH</sequence>
<dbReference type="EMBL" id="CAFZ01001741">
    <property type="protein sequence ID" value="CCA77573.1"/>
    <property type="molecule type" value="Genomic_DNA"/>
</dbReference>
<keyword evidence="2" id="KW-1185">Reference proteome</keyword>
<evidence type="ECO:0000313" key="2">
    <source>
        <dbReference type="Proteomes" id="UP000007148"/>
    </source>
</evidence>
<name>G4U1Y0_SERID</name>
<dbReference type="InParanoid" id="G4U1Y0"/>